<dbReference type="Gene3D" id="1.10.540.10">
    <property type="entry name" value="Acyl-CoA dehydrogenase/oxidase, N-terminal domain"/>
    <property type="match status" value="1"/>
</dbReference>
<dbReference type="InterPro" id="IPR036250">
    <property type="entry name" value="AcylCo_DH-like_C"/>
</dbReference>
<evidence type="ECO:0000259" key="7">
    <source>
        <dbReference type="Pfam" id="PF00441"/>
    </source>
</evidence>
<evidence type="ECO:0000313" key="11">
    <source>
        <dbReference type="Proteomes" id="UP001152747"/>
    </source>
</evidence>
<dbReference type="Proteomes" id="UP001152747">
    <property type="component" value="Unassembled WGS sequence"/>
</dbReference>
<dbReference type="Gene3D" id="1.20.140.10">
    <property type="entry name" value="Butyryl-CoA Dehydrogenase, subunit A, domain 3"/>
    <property type="match status" value="1"/>
</dbReference>
<keyword evidence="4" id="KW-0274">FAD</keyword>
<dbReference type="InterPro" id="IPR006091">
    <property type="entry name" value="Acyl-CoA_Oxase/DH_mid-dom"/>
</dbReference>
<reference evidence="10" key="1">
    <citation type="submission" date="2022-11" db="EMBL/GenBank/DDBJ databases">
        <authorList>
            <person name="Kikuchi T."/>
        </authorList>
    </citation>
    <scope>NUCLEOTIDE SEQUENCE</scope>
    <source>
        <strain evidence="10">PS1010</strain>
    </source>
</reference>
<dbReference type="InterPro" id="IPR046373">
    <property type="entry name" value="Acyl-CoA_Oxase/DH_mid-dom_sf"/>
</dbReference>
<dbReference type="InterPro" id="IPR013786">
    <property type="entry name" value="AcylCoA_DH/ox_N"/>
</dbReference>
<dbReference type="FunFam" id="1.20.140.10:FF:000011">
    <property type="entry name" value="Medium-chain specific acyl-CoA dehydrogenase, mitochondrial"/>
    <property type="match status" value="1"/>
</dbReference>
<evidence type="ECO:0000259" key="8">
    <source>
        <dbReference type="Pfam" id="PF02770"/>
    </source>
</evidence>
<accession>A0A9P1I7U2</accession>
<dbReference type="PANTHER" id="PTHR43884">
    <property type="entry name" value="ACYL-COA DEHYDROGENASE"/>
    <property type="match status" value="1"/>
</dbReference>
<protein>
    <recommendedName>
        <fullName evidence="12">RING-type domain-containing protein</fullName>
    </recommendedName>
</protein>
<dbReference type="Pfam" id="PF00441">
    <property type="entry name" value="Acyl-CoA_dh_1"/>
    <property type="match status" value="1"/>
</dbReference>
<evidence type="ECO:0000256" key="4">
    <source>
        <dbReference type="ARBA" id="ARBA00022827"/>
    </source>
</evidence>
<dbReference type="Pfam" id="PF02770">
    <property type="entry name" value="Acyl-CoA_dh_M"/>
    <property type="match status" value="1"/>
</dbReference>
<gene>
    <name evidence="10" type="ORF">CAMP_LOCUS2420</name>
</gene>
<evidence type="ECO:0000256" key="3">
    <source>
        <dbReference type="ARBA" id="ARBA00022630"/>
    </source>
</evidence>
<dbReference type="InterPro" id="IPR009075">
    <property type="entry name" value="AcylCo_DH/oxidase_C"/>
</dbReference>
<evidence type="ECO:0000256" key="1">
    <source>
        <dbReference type="ARBA" id="ARBA00001974"/>
    </source>
</evidence>
<keyword evidence="3" id="KW-0285">Flavoprotein</keyword>
<evidence type="ECO:0000256" key="6">
    <source>
        <dbReference type="SAM" id="Coils"/>
    </source>
</evidence>
<evidence type="ECO:0000256" key="5">
    <source>
        <dbReference type="ARBA" id="ARBA00023002"/>
    </source>
</evidence>
<dbReference type="AlphaFoldDB" id="A0A9P1I7U2"/>
<evidence type="ECO:0000313" key="10">
    <source>
        <dbReference type="EMBL" id="CAI5439783.1"/>
    </source>
</evidence>
<sequence>MWHKISYDPLSQGDKCMHCKKHCGMKRTPIFIACRHFFCDNCTYDVNIDKTCRICNFAQEEEEKYLRLRQSWKLEIPDQELDENCENLTENAQNLADFDENLNEAAENQENLEDEASQSYGSTIAEFLASQETDFQPENQPDFLSKLIEKSEKILKIQPETYEFDAFLLEKHANFAFAPLAIRQILETSQNWEDWLEKYAEIAEFLHEIEAKRSNFARKMRENERILERKVERIEKIVMGIGEIEEPREELRDFELILSQDDLEHEILEPEIVEQQEILDDFLVIQDENADRWIFDVPIFSQADLEPEILEQEEISEHLLIRDENAERWIFLNEIHQQSSAPIQPILSRSDFEVYVEKIDEFSTKTGLMNAYVPAAYGGAGLSLTDTTLITEALSYGCSGIGLAVGGALLPLLGLLQHKDEAIKKKFCEMLSSGPNVAAMAVTEPTAGSNVGGIRTKAEKKGDEYVINGTKCWITGAQPGKFFVALARTNPDPKASLGKAFTMFVIDAKTPGIVLGKKEQNLGQRASDTRMVTFEDVRVPKENVIVGEGAGFGVCMNTFNRTRPFVGGIGCGISWRALDEAVKYATERETFGTKLMNHQGIQFMIADMAAQLEMFRLATYKAATMIDNYKDENFVYYASIAKLSSSDATQKITNDAVQVFGGAGFNKEYPVEKLMRDAKILQIYEGTSQIQRIIIARHVFENYQKTGGVLIR</sequence>
<keyword evidence="5" id="KW-0560">Oxidoreductase</keyword>
<dbReference type="PROSITE" id="PS00073">
    <property type="entry name" value="ACYL_COA_DH_2"/>
    <property type="match status" value="1"/>
</dbReference>
<comment type="similarity">
    <text evidence="2">Belongs to the acyl-CoA dehydrogenase family.</text>
</comment>
<name>A0A9P1I7U2_9PELO</name>
<feature type="domain" description="Acyl-CoA dehydrogenase/oxidase C-terminal" evidence="7">
    <location>
        <begin position="549"/>
        <end position="699"/>
    </location>
</feature>
<proteinExistence type="inferred from homology"/>
<evidence type="ECO:0000259" key="9">
    <source>
        <dbReference type="Pfam" id="PF02771"/>
    </source>
</evidence>
<comment type="cofactor">
    <cofactor evidence="1">
        <name>FAD</name>
        <dbReference type="ChEBI" id="CHEBI:57692"/>
    </cofactor>
</comment>
<organism evidence="10 11">
    <name type="scientific">Caenorhabditis angaria</name>
    <dbReference type="NCBI Taxonomy" id="860376"/>
    <lineage>
        <taxon>Eukaryota</taxon>
        <taxon>Metazoa</taxon>
        <taxon>Ecdysozoa</taxon>
        <taxon>Nematoda</taxon>
        <taxon>Chromadorea</taxon>
        <taxon>Rhabditida</taxon>
        <taxon>Rhabditina</taxon>
        <taxon>Rhabditomorpha</taxon>
        <taxon>Rhabditoidea</taxon>
        <taxon>Rhabditidae</taxon>
        <taxon>Peloderinae</taxon>
        <taxon>Caenorhabditis</taxon>
    </lineage>
</organism>
<comment type="caution">
    <text evidence="10">The sequence shown here is derived from an EMBL/GenBank/DDBJ whole genome shotgun (WGS) entry which is preliminary data.</text>
</comment>
<dbReference type="InterPro" id="IPR037069">
    <property type="entry name" value="AcylCoA_DH/ox_N_sf"/>
</dbReference>
<evidence type="ECO:0008006" key="12">
    <source>
        <dbReference type="Google" id="ProtNLM"/>
    </source>
</evidence>
<keyword evidence="6" id="KW-0175">Coiled coil</keyword>
<dbReference type="FunFam" id="2.40.110.10:FF:000002">
    <property type="entry name" value="Acyl-CoA dehydrogenase fadE12"/>
    <property type="match status" value="1"/>
</dbReference>
<dbReference type="GO" id="GO:0003995">
    <property type="term" value="F:acyl-CoA dehydrogenase activity"/>
    <property type="evidence" value="ECO:0007669"/>
    <property type="project" value="InterPro"/>
</dbReference>
<dbReference type="GO" id="GO:0050660">
    <property type="term" value="F:flavin adenine dinucleotide binding"/>
    <property type="evidence" value="ECO:0007669"/>
    <property type="project" value="InterPro"/>
</dbReference>
<dbReference type="EMBL" id="CANHGI010000001">
    <property type="protein sequence ID" value="CAI5439783.1"/>
    <property type="molecule type" value="Genomic_DNA"/>
</dbReference>
<dbReference type="InterPro" id="IPR006089">
    <property type="entry name" value="Acyl-CoA_DH_CS"/>
</dbReference>
<dbReference type="CDD" id="cd00065">
    <property type="entry name" value="FYVE_like_SF"/>
    <property type="match status" value="1"/>
</dbReference>
<dbReference type="SUPFAM" id="SSF56645">
    <property type="entry name" value="Acyl-CoA dehydrogenase NM domain-like"/>
    <property type="match status" value="1"/>
</dbReference>
<dbReference type="Gene3D" id="2.40.110.10">
    <property type="entry name" value="Butyryl-CoA Dehydrogenase, subunit A, domain 2"/>
    <property type="match status" value="1"/>
</dbReference>
<keyword evidence="11" id="KW-1185">Reference proteome</keyword>
<feature type="domain" description="Acyl-CoA oxidase/dehydrogenase middle" evidence="8">
    <location>
        <begin position="439"/>
        <end position="537"/>
    </location>
</feature>
<evidence type="ECO:0000256" key="2">
    <source>
        <dbReference type="ARBA" id="ARBA00009347"/>
    </source>
</evidence>
<dbReference type="SUPFAM" id="SSF47203">
    <property type="entry name" value="Acyl-CoA dehydrogenase C-terminal domain-like"/>
    <property type="match status" value="1"/>
</dbReference>
<dbReference type="OrthoDB" id="435240at2759"/>
<dbReference type="InterPro" id="IPR009100">
    <property type="entry name" value="AcylCoA_DH/oxidase_NM_dom_sf"/>
</dbReference>
<dbReference type="Pfam" id="PF02771">
    <property type="entry name" value="Acyl-CoA_dh_N"/>
    <property type="match status" value="1"/>
</dbReference>
<feature type="domain" description="Acyl-CoA dehydrogenase/oxidase N-terminal" evidence="9">
    <location>
        <begin position="359"/>
        <end position="434"/>
    </location>
</feature>
<dbReference type="PANTHER" id="PTHR43884:SF12">
    <property type="entry name" value="ISOVALERYL-COA DEHYDROGENASE, MITOCHONDRIAL-RELATED"/>
    <property type="match status" value="1"/>
</dbReference>
<feature type="coiled-coil region" evidence="6">
    <location>
        <begin position="88"/>
        <end position="115"/>
    </location>
</feature>